<comment type="caution">
    <text evidence="1">The sequence shown here is derived from an EMBL/GenBank/DDBJ whole genome shotgun (WGS) entry which is preliminary data.</text>
</comment>
<evidence type="ECO:0000313" key="1">
    <source>
        <dbReference type="EMBL" id="KAH6945727.1"/>
    </source>
</evidence>
<accession>A0ACB7TK32</accession>
<gene>
    <name evidence="1" type="ORF">HPB50_009722</name>
</gene>
<organism evidence="1 2">
    <name type="scientific">Hyalomma asiaticum</name>
    <name type="common">Tick</name>
    <dbReference type="NCBI Taxonomy" id="266040"/>
    <lineage>
        <taxon>Eukaryota</taxon>
        <taxon>Metazoa</taxon>
        <taxon>Ecdysozoa</taxon>
        <taxon>Arthropoda</taxon>
        <taxon>Chelicerata</taxon>
        <taxon>Arachnida</taxon>
        <taxon>Acari</taxon>
        <taxon>Parasitiformes</taxon>
        <taxon>Ixodida</taxon>
        <taxon>Ixodoidea</taxon>
        <taxon>Ixodidae</taxon>
        <taxon>Hyalomminae</taxon>
        <taxon>Hyalomma</taxon>
    </lineage>
</organism>
<dbReference type="Proteomes" id="UP000821845">
    <property type="component" value="Chromosome 1"/>
</dbReference>
<dbReference type="EMBL" id="CM023481">
    <property type="protein sequence ID" value="KAH6945727.1"/>
    <property type="molecule type" value="Genomic_DNA"/>
</dbReference>
<evidence type="ECO:0000313" key="2">
    <source>
        <dbReference type="Proteomes" id="UP000821845"/>
    </source>
</evidence>
<reference evidence="1" key="1">
    <citation type="submission" date="2020-05" db="EMBL/GenBank/DDBJ databases">
        <title>Large-scale comparative analyses of tick genomes elucidate their genetic diversity and vector capacities.</title>
        <authorList>
            <person name="Jia N."/>
            <person name="Wang J."/>
            <person name="Shi W."/>
            <person name="Du L."/>
            <person name="Sun Y."/>
            <person name="Zhan W."/>
            <person name="Jiang J."/>
            <person name="Wang Q."/>
            <person name="Zhang B."/>
            <person name="Ji P."/>
            <person name="Sakyi L.B."/>
            <person name="Cui X."/>
            <person name="Yuan T."/>
            <person name="Jiang B."/>
            <person name="Yang W."/>
            <person name="Lam T.T.-Y."/>
            <person name="Chang Q."/>
            <person name="Ding S."/>
            <person name="Wang X."/>
            <person name="Zhu J."/>
            <person name="Ruan X."/>
            <person name="Zhao L."/>
            <person name="Wei J."/>
            <person name="Que T."/>
            <person name="Du C."/>
            <person name="Cheng J."/>
            <person name="Dai P."/>
            <person name="Han X."/>
            <person name="Huang E."/>
            <person name="Gao Y."/>
            <person name="Liu J."/>
            <person name="Shao H."/>
            <person name="Ye R."/>
            <person name="Li L."/>
            <person name="Wei W."/>
            <person name="Wang X."/>
            <person name="Wang C."/>
            <person name="Yang T."/>
            <person name="Huo Q."/>
            <person name="Li W."/>
            <person name="Guo W."/>
            <person name="Chen H."/>
            <person name="Zhou L."/>
            <person name="Ni X."/>
            <person name="Tian J."/>
            <person name="Zhou Y."/>
            <person name="Sheng Y."/>
            <person name="Liu T."/>
            <person name="Pan Y."/>
            <person name="Xia L."/>
            <person name="Li J."/>
            <person name="Zhao F."/>
            <person name="Cao W."/>
        </authorList>
    </citation>
    <scope>NUCLEOTIDE SEQUENCE</scope>
    <source>
        <strain evidence="1">Hyas-2018</strain>
    </source>
</reference>
<sequence length="413" mass="46831">MRLEVGCRSFTDVETIKVIVRPRGGLNVAKADIVHLAQALSMTEDQTKEDTVCPNKVQNIVVVSTPHEFTAMKDLSCGEDFHPPLSVQRALALPVQGRSRSATRTDAAAQRSSQREASARSHSRGHSQPDKHTKWVDKAKNQPTPGPPERRGRSPVKSRSEHVVNPGMLALEAENKQLRRDLAELKVAFESFKERAQGDRKEHCPLWRKAKRRALDPADRQSDSTAAVMEADWKPPRLLWLAAWRIGMRTGSGATCRMIYLLETLIEIRPPPPFRHRYVDWDLFRCIREEAASDDDDFAELLARLQQAVERQQARLNRRLRALISLLNKEIEAYAKELGRQKWIEKCNETDDRMRRGSRWGLLKSLLNCKASKGAACLVTDWIIRKQLTNAWEQAAVAPPFPTGAQYSVRSPT</sequence>
<proteinExistence type="predicted"/>
<name>A0ACB7TK32_HYAAI</name>
<protein>
    <submittedName>
        <fullName evidence="1">Uncharacterized protein</fullName>
    </submittedName>
</protein>
<keyword evidence="2" id="KW-1185">Reference proteome</keyword>